<dbReference type="OrthoDB" id="8582986at2"/>
<dbReference type="Pfam" id="PF00144">
    <property type="entry name" value="Beta-lactamase"/>
    <property type="match status" value="1"/>
</dbReference>
<accession>A0A4P7D867</accession>
<dbReference type="PANTHER" id="PTHR43283">
    <property type="entry name" value="BETA-LACTAMASE-RELATED"/>
    <property type="match status" value="1"/>
</dbReference>
<keyword evidence="3" id="KW-1185">Reference proteome</keyword>
<protein>
    <submittedName>
        <fullName evidence="2">Class C beta-lactamase-related serine hydrolase</fullName>
    </submittedName>
</protein>
<dbReference type="AlphaFoldDB" id="A0A4P7D867"/>
<dbReference type="GO" id="GO:0016787">
    <property type="term" value="F:hydrolase activity"/>
    <property type="evidence" value="ECO:0007669"/>
    <property type="project" value="UniProtKB-KW"/>
</dbReference>
<dbReference type="RefSeq" id="WP_134758836.1">
    <property type="nucleotide sequence ID" value="NZ_CP038151.1"/>
</dbReference>
<dbReference type="SUPFAM" id="SSF56601">
    <property type="entry name" value="beta-lactamase/transpeptidase-like"/>
    <property type="match status" value="1"/>
</dbReference>
<keyword evidence="2" id="KW-0378">Hydrolase</keyword>
<evidence type="ECO:0000259" key="1">
    <source>
        <dbReference type="Pfam" id="PF00144"/>
    </source>
</evidence>
<dbReference type="Gene3D" id="3.40.710.10">
    <property type="entry name" value="DD-peptidase/beta-lactamase superfamily"/>
    <property type="match status" value="1"/>
</dbReference>
<reference evidence="2 3" key="1">
    <citation type="submission" date="2019-03" db="EMBL/GenBank/DDBJ databases">
        <title>Paraburkholderia sp. 7MH5, isolated from subtropical forest soil.</title>
        <authorList>
            <person name="Gao Z.-H."/>
            <person name="Qiu L.-H."/>
        </authorList>
    </citation>
    <scope>NUCLEOTIDE SEQUENCE [LARGE SCALE GENOMIC DNA]</scope>
    <source>
        <strain evidence="2 3">7MH5</strain>
    </source>
</reference>
<name>A0A4P7D867_9BURK</name>
<feature type="domain" description="Beta-lactamase-related" evidence="1">
    <location>
        <begin position="87"/>
        <end position="384"/>
    </location>
</feature>
<dbReference type="InterPro" id="IPR050789">
    <property type="entry name" value="Diverse_Enzym_Activities"/>
</dbReference>
<gene>
    <name evidence="2" type="ORF">E1956_40105</name>
</gene>
<evidence type="ECO:0000313" key="2">
    <source>
        <dbReference type="EMBL" id="QBR03340.1"/>
    </source>
</evidence>
<dbReference type="KEGG" id="ppai:E1956_40105"/>
<sequence length="396" mass="43616">MSRIMTGAPVASEHQVTLENWRTKPYSQWSFRNVRRLLPTAAIAHDPRAATPLPQRCDDLGTLAFTTPAGETASIDRMLAMSNADGFLVMKHGQIVTQWYGHGLTPETPHLVFSITKSLVGLLCGVLADQGVLDVDAPVVEYLPELRGSAYDHGATVRHLLDMTASVTFAEDYLDTRGAFLRYRRAMGWNPPLPDDPVDLRRFLTELRPGERAHGEVFHYNSPTTDVLGWVIERAAARPLDALLSQHLWMPLGAQHEACITLDRLGAPRAAAGLCATLGDLARCAEMVRCRGVANSKQIVPGWWIDDIMNNGSREAWQRSTWADFLPGGCYRSKWYLTGAAGAPFIAIGIHGQWIYVDPRAAVVIVKLSSQHLPVDEPMDNIVLAAFRAIARHLGG</sequence>
<dbReference type="PANTHER" id="PTHR43283:SF7">
    <property type="entry name" value="BETA-LACTAMASE-RELATED DOMAIN-CONTAINING PROTEIN"/>
    <property type="match status" value="1"/>
</dbReference>
<dbReference type="Proteomes" id="UP000295727">
    <property type="component" value="Chromosome 4"/>
</dbReference>
<dbReference type="InterPro" id="IPR001466">
    <property type="entry name" value="Beta-lactam-related"/>
</dbReference>
<dbReference type="InterPro" id="IPR012338">
    <property type="entry name" value="Beta-lactam/transpept-like"/>
</dbReference>
<dbReference type="EMBL" id="CP038151">
    <property type="protein sequence ID" value="QBR03340.1"/>
    <property type="molecule type" value="Genomic_DNA"/>
</dbReference>
<organism evidence="2 3">
    <name type="scientific">Paraburkholderia pallida</name>
    <dbReference type="NCBI Taxonomy" id="2547399"/>
    <lineage>
        <taxon>Bacteria</taxon>
        <taxon>Pseudomonadati</taxon>
        <taxon>Pseudomonadota</taxon>
        <taxon>Betaproteobacteria</taxon>
        <taxon>Burkholderiales</taxon>
        <taxon>Burkholderiaceae</taxon>
        <taxon>Paraburkholderia</taxon>
    </lineage>
</organism>
<proteinExistence type="predicted"/>
<evidence type="ECO:0000313" key="3">
    <source>
        <dbReference type="Proteomes" id="UP000295727"/>
    </source>
</evidence>